<dbReference type="RefSeq" id="WP_378289786.1">
    <property type="nucleotide sequence ID" value="NZ_JBHULE010000004.1"/>
</dbReference>
<feature type="transmembrane region" description="Helical" evidence="1">
    <location>
        <begin position="30"/>
        <end position="46"/>
    </location>
</feature>
<feature type="transmembrane region" description="Helical" evidence="1">
    <location>
        <begin position="77"/>
        <end position="97"/>
    </location>
</feature>
<dbReference type="EMBL" id="JBHULE010000004">
    <property type="protein sequence ID" value="MFD2561774.1"/>
    <property type="molecule type" value="Genomic_DNA"/>
</dbReference>
<comment type="caution">
    <text evidence="2">The sequence shown here is derived from an EMBL/GenBank/DDBJ whole genome shotgun (WGS) entry which is preliminary data.</text>
</comment>
<gene>
    <name evidence="2" type="ORF">ACFSR1_03765</name>
</gene>
<evidence type="ECO:0000313" key="3">
    <source>
        <dbReference type="Proteomes" id="UP001597319"/>
    </source>
</evidence>
<dbReference type="Proteomes" id="UP001597319">
    <property type="component" value="Unassembled WGS sequence"/>
</dbReference>
<reference evidence="3" key="1">
    <citation type="journal article" date="2019" name="Int. J. Syst. Evol. Microbiol.">
        <title>The Global Catalogue of Microorganisms (GCM) 10K type strain sequencing project: providing services to taxonomists for standard genome sequencing and annotation.</title>
        <authorList>
            <consortium name="The Broad Institute Genomics Platform"/>
            <consortium name="The Broad Institute Genome Sequencing Center for Infectious Disease"/>
            <person name="Wu L."/>
            <person name="Ma J."/>
        </authorList>
    </citation>
    <scope>NUCLEOTIDE SEQUENCE [LARGE SCALE GENOMIC DNA]</scope>
    <source>
        <strain evidence="3">KCTC 52274</strain>
    </source>
</reference>
<keyword evidence="1" id="KW-1133">Transmembrane helix</keyword>
<name>A0ABW5LB69_9FLAO</name>
<evidence type="ECO:0008006" key="4">
    <source>
        <dbReference type="Google" id="ProtNLM"/>
    </source>
</evidence>
<feature type="transmembrane region" description="Helical" evidence="1">
    <location>
        <begin position="109"/>
        <end position="129"/>
    </location>
</feature>
<accession>A0ABW5LB69</accession>
<protein>
    <recommendedName>
        <fullName evidence="4">YhhN-like protein</fullName>
    </recommendedName>
</protein>
<feature type="transmembrane region" description="Helical" evidence="1">
    <location>
        <begin position="191"/>
        <end position="214"/>
    </location>
</feature>
<organism evidence="2 3">
    <name type="scientific">Aquimarina rubra</name>
    <dbReference type="NCBI Taxonomy" id="1920033"/>
    <lineage>
        <taxon>Bacteria</taxon>
        <taxon>Pseudomonadati</taxon>
        <taxon>Bacteroidota</taxon>
        <taxon>Flavobacteriia</taxon>
        <taxon>Flavobacteriales</taxon>
        <taxon>Flavobacteriaceae</taxon>
        <taxon>Aquimarina</taxon>
    </lineage>
</organism>
<evidence type="ECO:0000313" key="2">
    <source>
        <dbReference type="EMBL" id="MFD2561774.1"/>
    </source>
</evidence>
<feature type="transmembrane region" description="Helical" evidence="1">
    <location>
        <begin position="53"/>
        <end position="71"/>
    </location>
</feature>
<keyword evidence="1" id="KW-0812">Transmembrane</keyword>
<feature type="transmembrane region" description="Helical" evidence="1">
    <location>
        <begin position="141"/>
        <end position="160"/>
    </location>
</feature>
<keyword evidence="3" id="KW-1185">Reference proteome</keyword>
<sequence length="231" mass="26836">MSKKKLAYQLLFISGAMLLLTAIFMEVWLIYSKTLVIISVCFLYLVEVKKINYLVPIALLLVLTSEILSVIDFKGYFRPINILMSFYYTLNLVLLWKSLQKVKIQLKKVFTVQLGITMGLIIYVVYSVADMISLNIDNDQLYLNILIVLFILFIGFCYYIYLNSKTVVSSSLMIAASCFLIVNILTILNKLYIHLDIFVVITNVLQFFGHYFLIKFFIEQDNLKPDNVEFF</sequence>
<evidence type="ECO:0000256" key="1">
    <source>
        <dbReference type="SAM" id="Phobius"/>
    </source>
</evidence>
<keyword evidence="1" id="KW-0472">Membrane</keyword>
<proteinExistence type="predicted"/>
<feature type="transmembrane region" description="Helical" evidence="1">
    <location>
        <begin position="167"/>
        <end position="185"/>
    </location>
</feature>
<feature type="transmembrane region" description="Helical" evidence="1">
    <location>
        <begin position="7"/>
        <end position="24"/>
    </location>
</feature>